<evidence type="ECO:0000313" key="1">
    <source>
        <dbReference type="EMBL" id="KAF7283283.1"/>
    </source>
</evidence>
<accession>A0A834ISZ2</accession>
<proteinExistence type="predicted"/>
<name>A0A834ISZ2_RHYFE</name>
<dbReference type="AlphaFoldDB" id="A0A834ISZ2"/>
<keyword evidence="2" id="KW-1185">Reference proteome</keyword>
<protein>
    <submittedName>
        <fullName evidence="1">Uncharacterized protein</fullName>
    </submittedName>
</protein>
<organism evidence="1 2">
    <name type="scientific">Rhynchophorus ferrugineus</name>
    <name type="common">Red palm weevil</name>
    <name type="synonym">Curculio ferrugineus</name>
    <dbReference type="NCBI Taxonomy" id="354439"/>
    <lineage>
        <taxon>Eukaryota</taxon>
        <taxon>Metazoa</taxon>
        <taxon>Ecdysozoa</taxon>
        <taxon>Arthropoda</taxon>
        <taxon>Hexapoda</taxon>
        <taxon>Insecta</taxon>
        <taxon>Pterygota</taxon>
        <taxon>Neoptera</taxon>
        <taxon>Endopterygota</taxon>
        <taxon>Coleoptera</taxon>
        <taxon>Polyphaga</taxon>
        <taxon>Cucujiformia</taxon>
        <taxon>Curculionidae</taxon>
        <taxon>Dryophthorinae</taxon>
        <taxon>Rhynchophorus</taxon>
    </lineage>
</organism>
<reference evidence="1" key="1">
    <citation type="submission" date="2020-08" db="EMBL/GenBank/DDBJ databases">
        <title>Genome sequencing and assembly of the red palm weevil Rhynchophorus ferrugineus.</title>
        <authorList>
            <person name="Dias G.B."/>
            <person name="Bergman C.M."/>
            <person name="Manee M."/>
        </authorList>
    </citation>
    <scope>NUCLEOTIDE SEQUENCE</scope>
    <source>
        <strain evidence="1">AA-2017</strain>
        <tissue evidence="1">Whole larva</tissue>
    </source>
</reference>
<evidence type="ECO:0000313" key="2">
    <source>
        <dbReference type="Proteomes" id="UP000625711"/>
    </source>
</evidence>
<dbReference type="Proteomes" id="UP000625711">
    <property type="component" value="Unassembled WGS sequence"/>
</dbReference>
<sequence length="101" mass="11499">MLALPPPQNINMHSATGSSFRNFLTTIDRFLHALASRRNLSPADFPLIKVDNKFEVPHLNPAGLKRRRGCTPVCRFSKTRPVSPHKMVINCEFPELSKNRF</sequence>
<gene>
    <name evidence="1" type="ORF">GWI33_001033</name>
</gene>
<dbReference type="EMBL" id="JAACXV010000123">
    <property type="protein sequence ID" value="KAF7283283.1"/>
    <property type="molecule type" value="Genomic_DNA"/>
</dbReference>
<comment type="caution">
    <text evidence="1">The sequence shown here is derived from an EMBL/GenBank/DDBJ whole genome shotgun (WGS) entry which is preliminary data.</text>
</comment>